<sequence>MLIQSIKQGTRKGLETTFLLGKIIVPVYFFVTFLSHTPAIDWIARLAEPLMRLFNLPGEAAIILVMGNLLNLYAAIGAIQAISLTSSEILVIALMLSFSHALFVETAVVKQLQVSGLKVVALRLTLMVLAGLIYGTLMGGVLG</sequence>
<protein>
    <submittedName>
        <fullName evidence="3">Nucleoside recognition</fullName>
    </submittedName>
</protein>
<organism evidence="3 4">
    <name type="scientific">Anoxynatronum buryatiense</name>
    <dbReference type="NCBI Taxonomy" id="489973"/>
    <lineage>
        <taxon>Bacteria</taxon>
        <taxon>Bacillati</taxon>
        <taxon>Bacillota</taxon>
        <taxon>Clostridia</taxon>
        <taxon>Eubacteriales</taxon>
        <taxon>Clostridiaceae</taxon>
        <taxon>Anoxynatronum</taxon>
    </lineage>
</organism>
<feature type="transmembrane region" description="Helical" evidence="1">
    <location>
        <begin position="120"/>
        <end position="142"/>
    </location>
</feature>
<evidence type="ECO:0000259" key="2">
    <source>
        <dbReference type="Pfam" id="PF07670"/>
    </source>
</evidence>
<feature type="transmembrane region" description="Helical" evidence="1">
    <location>
        <begin position="89"/>
        <end position="108"/>
    </location>
</feature>
<keyword evidence="1" id="KW-0812">Transmembrane</keyword>
<dbReference type="Pfam" id="PF07670">
    <property type="entry name" value="Gate"/>
    <property type="match status" value="1"/>
</dbReference>
<comment type="caution">
    <text evidence="3">The sequence shown here is derived from an EMBL/GenBank/DDBJ whole genome shotgun (WGS) entry which is preliminary data.</text>
</comment>
<evidence type="ECO:0000313" key="4">
    <source>
        <dbReference type="Proteomes" id="UP001158066"/>
    </source>
</evidence>
<accession>A0AA45WTH5</accession>
<reference evidence="3" key="1">
    <citation type="submission" date="2017-05" db="EMBL/GenBank/DDBJ databases">
        <authorList>
            <person name="Varghese N."/>
            <person name="Submissions S."/>
        </authorList>
    </citation>
    <scope>NUCLEOTIDE SEQUENCE</scope>
    <source>
        <strain evidence="3">Su22</strain>
    </source>
</reference>
<evidence type="ECO:0000256" key="1">
    <source>
        <dbReference type="SAM" id="Phobius"/>
    </source>
</evidence>
<dbReference type="AlphaFoldDB" id="A0AA45WTH5"/>
<dbReference type="EMBL" id="FXUF01000002">
    <property type="protein sequence ID" value="SMP43080.1"/>
    <property type="molecule type" value="Genomic_DNA"/>
</dbReference>
<keyword evidence="1" id="KW-1133">Transmembrane helix</keyword>
<proteinExistence type="predicted"/>
<keyword evidence="1" id="KW-0472">Membrane</keyword>
<evidence type="ECO:0000313" key="3">
    <source>
        <dbReference type="EMBL" id="SMP43080.1"/>
    </source>
</evidence>
<feature type="domain" description="Nucleoside transporter/FeoB GTPase Gate" evidence="2">
    <location>
        <begin position="19"/>
        <end position="109"/>
    </location>
</feature>
<gene>
    <name evidence="3" type="ORF">SAMN06296020_10232</name>
</gene>
<keyword evidence="4" id="KW-1185">Reference proteome</keyword>
<dbReference type="Proteomes" id="UP001158066">
    <property type="component" value="Unassembled WGS sequence"/>
</dbReference>
<name>A0AA45WTH5_9CLOT</name>
<feature type="transmembrane region" description="Helical" evidence="1">
    <location>
        <begin position="60"/>
        <end position="82"/>
    </location>
</feature>
<dbReference type="RefSeq" id="WP_283407950.1">
    <property type="nucleotide sequence ID" value="NZ_FXUF01000002.1"/>
</dbReference>
<dbReference type="InterPro" id="IPR011642">
    <property type="entry name" value="Gate_dom"/>
</dbReference>
<feature type="transmembrane region" description="Helical" evidence="1">
    <location>
        <begin position="20"/>
        <end position="40"/>
    </location>
</feature>